<dbReference type="Pfam" id="PF17849">
    <property type="entry name" value="OB_Dis3"/>
    <property type="match status" value="1"/>
</dbReference>
<dbReference type="InterPro" id="IPR033771">
    <property type="entry name" value="Rrp44_CSD1"/>
</dbReference>
<keyword evidence="4" id="KW-0540">Nuclease</keyword>
<name>A0A2G9GP07_9LAMI</name>
<comment type="caution">
    <text evidence="12">The sequence shown here is derived from an EMBL/GenBank/DDBJ whole genome shotgun (WGS) entry which is preliminary data.</text>
</comment>
<feature type="non-terminal residue" evidence="12">
    <location>
        <position position="523"/>
    </location>
</feature>
<keyword evidence="7" id="KW-0269">Exonuclease</keyword>
<dbReference type="STRING" id="429701.A0A2G9GP07"/>
<dbReference type="GO" id="GO:0046872">
    <property type="term" value="F:metal ion binding"/>
    <property type="evidence" value="ECO:0007669"/>
    <property type="project" value="UniProtKB-KW"/>
</dbReference>
<keyword evidence="5" id="KW-0479">Metal-binding</keyword>
<dbReference type="Gene3D" id="2.40.50.700">
    <property type="match status" value="1"/>
</dbReference>
<comment type="similarity">
    <text evidence="2">Belongs to the RNR ribonuclease family.</text>
</comment>
<dbReference type="Pfam" id="PF00773">
    <property type="entry name" value="RNB"/>
    <property type="match status" value="1"/>
</dbReference>
<evidence type="ECO:0000313" key="12">
    <source>
        <dbReference type="EMBL" id="PIN06988.1"/>
    </source>
</evidence>
<keyword evidence="13" id="KW-1185">Reference proteome</keyword>
<accession>A0A2G9GP07</accession>
<keyword evidence="6 12" id="KW-0378">Hydrolase</keyword>
<evidence type="ECO:0000313" key="13">
    <source>
        <dbReference type="Proteomes" id="UP000231279"/>
    </source>
</evidence>
<reference evidence="13" key="1">
    <citation type="journal article" date="2018" name="Gigascience">
        <title>Genome assembly of the Pink Ipe (Handroanthus impetiginosus, Bignoniaceae), a highly valued, ecologically keystone Neotropical timber forest tree.</title>
        <authorList>
            <person name="Silva-Junior O.B."/>
            <person name="Grattapaglia D."/>
            <person name="Novaes E."/>
            <person name="Collevatti R.G."/>
        </authorList>
    </citation>
    <scope>NUCLEOTIDE SEQUENCE [LARGE SCALE GENOMIC DNA]</scope>
    <source>
        <strain evidence="13">cv. UFG-1</strain>
    </source>
</reference>
<evidence type="ECO:0000256" key="9">
    <source>
        <dbReference type="ARBA" id="ARBA00022884"/>
    </source>
</evidence>
<evidence type="ECO:0000256" key="1">
    <source>
        <dbReference type="ARBA" id="ARBA00004496"/>
    </source>
</evidence>
<dbReference type="EMBL" id="NKXS01004254">
    <property type="protein sequence ID" value="PIN06988.1"/>
    <property type="molecule type" value="Genomic_DNA"/>
</dbReference>
<dbReference type="InterPro" id="IPR012340">
    <property type="entry name" value="NA-bd_OB-fold"/>
</dbReference>
<dbReference type="GO" id="GO:0000175">
    <property type="term" value="F:3'-5'-RNA exonuclease activity"/>
    <property type="evidence" value="ECO:0007669"/>
    <property type="project" value="TreeGrafter"/>
</dbReference>
<protein>
    <recommendedName>
        <fullName evidence="10">Protein SUPPRESSOR OF VARICOSE</fullName>
    </recommendedName>
</protein>
<dbReference type="Proteomes" id="UP000231279">
    <property type="component" value="Unassembled WGS sequence"/>
</dbReference>
<proteinExistence type="inferred from homology"/>
<dbReference type="GO" id="GO:0003723">
    <property type="term" value="F:RNA binding"/>
    <property type="evidence" value="ECO:0007669"/>
    <property type="project" value="UniProtKB-KW"/>
</dbReference>
<sequence>VVLNGHHQLPKDYNACSHANERMIDEDLQNQLSLTHEIKEVMFSNSVPEQAASEESAGPVLVARPVDCQARKKCFPPYWSAEAVSKALEKGELFRALFRVNAHNRLEAYCKIDGVQTDVLISGAAAQNRAIEGDVVAIVIDPPSLWPRMKGSSETLNNSTPHNNGVADVQACLKGKSKLDSECEYVHPNNNMVLPEEDTYFDNESSSGAILDNSLVNGVLDNGYISGCHSSVSDFARLSGDANDSMSSLEKLSTLVSSLPSKRPTGKVVAVIERSLRRDRIVGFLSVKQWIYSRESRKKTARKNKNHPDLNCGYILLTPTDPKFTKMMVPVRNLPGSIKKRLEAGDLTIESDLVAAKVVDWAEDSYIPDACVTEIFGRGSDVQAQIAAILFENAIDASEFSSEVLSCLPRSPWDIPEDELQRRRDLRNLCIFTIDPPGATDLDDALSVERLSNGVFRVGVHITDVSYFVLPDTALDIDAQIRSTSVYLLRRKLPMLPSMLSDLASLNPGVDRLAFTIFWDINS</sequence>
<keyword evidence="9" id="KW-0694">RNA-binding</keyword>
<dbReference type="InterPro" id="IPR001900">
    <property type="entry name" value="RNase_II/R"/>
</dbReference>
<dbReference type="GO" id="GO:0006402">
    <property type="term" value="P:mRNA catabolic process"/>
    <property type="evidence" value="ECO:0007669"/>
    <property type="project" value="TreeGrafter"/>
</dbReference>
<organism evidence="12 13">
    <name type="scientific">Handroanthus impetiginosus</name>
    <dbReference type="NCBI Taxonomy" id="429701"/>
    <lineage>
        <taxon>Eukaryota</taxon>
        <taxon>Viridiplantae</taxon>
        <taxon>Streptophyta</taxon>
        <taxon>Embryophyta</taxon>
        <taxon>Tracheophyta</taxon>
        <taxon>Spermatophyta</taxon>
        <taxon>Magnoliopsida</taxon>
        <taxon>eudicotyledons</taxon>
        <taxon>Gunneridae</taxon>
        <taxon>Pentapetalae</taxon>
        <taxon>asterids</taxon>
        <taxon>lamiids</taxon>
        <taxon>Lamiales</taxon>
        <taxon>Bignoniaceae</taxon>
        <taxon>Crescentiina</taxon>
        <taxon>Tabebuia alliance</taxon>
        <taxon>Handroanthus</taxon>
    </lineage>
</organism>
<feature type="domain" description="RNB" evidence="11">
    <location>
        <begin position="423"/>
        <end position="523"/>
    </location>
</feature>
<dbReference type="SUPFAM" id="SSF50249">
    <property type="entry name" value="Nucleic acid-binding proteins"/>
    <property type="match status" value="2"/>
</dbReference>
<dbReference type="PANTHER" id="PTHR23355:SF9">
    <property type="entry name" value="DIS3-LIKE EXONUCLEASE 2"/>
    <property type="match status" value="1"/>
</dbReference>
<evidence type="ECO:0000259" key="11">
    <source>
        <dbReference type="SMART" id="SM00955"/>
    </source>
</evidence>
<dbReference type="FunFam" id="2.40.50.690:FF:000007">
    <property type="entry name" value="DIS3-like exonuclease 2"/>
    <property type="match status" value="1"/>
</dbReference>
<dbReference type="SMART" id="SM00955">
    <property type="entry name" value="RNB"/>
    <property type="match status" value="1"/>
</dbReference>
<dbReference type="Pfam" id="PF17216">
    <property type="entry name" value="Rrp44_CSD1"/>
    <property type="match status" value="1"/>
</dbReference>
<evidence type="ECO:0000256" key="10">
    <source>
        <dbReference type="ARBA" id="ARBA00080592"/>
    </source>
</evidence>
<keyword evidence="8" id="KW-0460">Magnesium</keyword>
<dbReference type="Gene3D" id="2.40.50.690">
    <property type="match status" value="1"/>
</dbReference>
<evidence type="ECO:0000256" key="5">
    <source>
        <dbReference type="ARBA" id="ARBA00022723"/>
    </source>
</evidence>
<evidence type="ECO:0000256" key="8">
    <source>
        <dbReference type="ARBA" id="ARBA00022842"/>
    </source>
</evidence>
<comment type="subcellular location">
    <subcellularLocation>
        <location evidence="1">Cytoplasm</location>
    </subcellularLocation>
</comment>
<feature type="non-terminal residue" evidence="12">
    <location>
        <position position="1"/>
    </location>
</feature>
<dbReference type="InterPro" id="IPR041505">
    <property type="entry name" value="Dis3_CSD2"/>
</dbReference>
<evidence type="ECO:0000256" key="3">
    <source>
        <dbReference type="ARBA" id="ARBA00022490"/>
    </source>
</evidence>
<dbReference type="GO" id="GO:0000932">
    <property type="term" value="C:P-body"/>
    <property type="evidence" value="ECO:0007669"/>
    <property type="project" value="TreeGrafter"/>
</dbReference>
<evidence type="ECO:0000256" key="7">
    <source>
        <dbReference type="ARBA" id="ARBA00022839"/>
    </source>
</evidence>
<evidence type="ECO:0000256" key="4">
    <source>
        <dbReference type="ARBA" id="ARBA00022722"/>
    </source>
</evidence>
<evidence type="ECO:0000256" key="2">
    <source>
        <dbReference type="ARBA" id="ARBA00005785"/>
    </source>
</evidence>
<dbReference type="OrthoDB" id="372421at2759"/>
<dbReference type="PANTHER" id="PTHR23355">
    <property type="entry name" value="RIBONUCLEASE"/>
    <property type="match status" value="1"/>
</dbReference>
<gene>
    <name evidence="12" type="ORF">CDL12_20451</name>
</gene>
<dbReference type="InterPro" id="IPR050180">
    <property type="entry name" value="RNR_Ribonuclease"/>
</dbReference>
<dbReference type="AlphaFoldDB" id="A0A2G9GP07"/>
<evidence type="ECO:0000256" key="6">
    <source>
        <dbReference type="ARBA" id="ARBA00022801"/>
    </source>
</evidence>
<keyword evidence="3" id="KW-0963">Cytoplasm</keyword>